<dbReference type="InterPro" id="IPR011528">
    <property type="entry name" value="NERD"/>
</dbReference>
<evidence type="ECO:0000313" key="2">
    <source>
        <dbReference type="EMBL" id="GAA4737286.1"/>
    </source>
</evidence>
<protein>
    <recommendedName>
        <fullName evidence="1">NERD domain-containing protein</fullName>
    </recommendedName>
</protein>
<evidence type="ECO:0000259" key="1">
    <source>
        <dbReference type="Pfam" id="PF08378"/>
    </source>
</evidence>
<feature type="domain" description="NERD" evidence="1">
    <location>
        <begin position="7"/>
        <end position="52"/>
    </location>
</feature>
<accession>A0ABP8YQX7</accession>
<dbReference type="Pfam" id="PF08378">
    <property type="entry name" value="NERD"/>
    <property type="match status" value="1"/>
</dbReference>
<comment type="caution">
    <text evidence="2">The sequence shown here is derived from an EMBL/GenBank/DDBJ whole genome shotgun (WGS) entry which is preliminary data.</text>
</comment>
<gene>
    <name evidence="2" type="ORF">GCM10023350_21600</name>
</gene>
<name>A0ABP8YQX7_9ACTN</name>
<organism evidence="2 3">
    <name type="scientific">Nocardioides endophyticus</name>
    <dbReference type="NCBI Taxonomy" id="1353775"/>
    <lineage>
        <taxon>Bacteria</taxon>
        <taxon>Bacillati</taxon>
        <taxon>Actinomycetota</taxon>
        <taxon>Actinomycetes</taxon>
        <taxon>Propionibacteriales</taxon>
        <taxon>Nocardioidaceae</taxon>
        <taxon>Nocardioides</taxon>
    </lineage>
</organism>
<evidence type="ECO:0000313" key="3">
    <source>
        <dbReference type="Proteomes" id="UP001499882"/>
    </source>
</evidence>
<dbReference type="EMBL" id="BAABKN010000014">
    <property type="protein sequence ID" value="GAA4737286.1"/>
    <property type="molecule type" value="Genomic_DNA"/>
</dbReference>
<keyword evidence="3" id="KW-1185">Reference proteome</keyword>
<dbReference type="RefSeq" id="WP_345526783.1">
    <property type="nucleotide sequence ID" value="NZ_BAABKN010000014.1"/>
</dbReference>
<proteinExistence type="predicted"/>
<reference evidence="3" key="1">
    <citation type="journal article" date="2019" name="Int. J. Syst. Evol. Microbiol.">
        <title>The Global Catalogue of Microorganisms (GCM) 10K type strain sequencing project: providing services to taxonomists for standard genome sequencing and annotation.</title>
        <authorList>
            <consortium name="The Broad Institute Genomics Platform"/>
            <consortium name="The Broad Institute Genome Sequencing Center for Infectious Disease"/>
            <person name="Wu L."/>
            <person name="Ma J."/>
        </authorList>
    </citation>
    <scope>NUCLEOTIDE SEQUENCE [LARGE SCALE GENOMIC DNA]</scope>
    <source>
        <strain evidence="3">JCM 18532</strain>
    </source>
</reference>
<sequence>MADTDAAEQTARALVALPADWTVLHHVRWPGPSGATVDHVVVGPGGVFVIDSSPPLKSAASACAVAADVLAIGASLDRGMVHPVLCFAGDHPEVNVRDVVVCSPEEIVPLLLSLDRVLDPDELGSAQAFVASAMTPGDWSPSRTSVVGAASSRRDRSAGSTGRLGLFLLVTAATVAATPWAAARVEDARAGDPPSTPVIGEVVRVVGTTTRPPLELTAEEVDGGGRRYVVRLTVRNDGDRPFDMDSLETGLELDNLHQADPATGTQVELAGVQLEPGKERVLTYRFTVSPDRGAAFFETTVGDKRADRARWEIE</sequence>
<dbReference type="Proteomes" id="UP001499882">
    <property type="component" value="Unassembled WGS sequence"/>
</dbReference>